<dbReference type="PRINTS" id="PR00385">
    <property type="entry name" value="P450"/>
</dbReference>
<dbReference type="PRINTS" id="PR00359">
    <property type="entry name" value="BP450"/>
</dbReference>
<dbReference type="PANTHER" id="PTHR46696">
    <property type="entry name" value="P450, PUTATIVE (EUROFUNG)-RELATED"/>
    <property type="match status" value="1"/>
</dbReference>
<sequence>MALDLAELSYPMQRSCPFHPPEAYAPLRENQPFARVRLWDGSHPYLLTRYEDIRAVLAEPRFSCEPVREGFPHVYEGRMVADKADRSFLRLDNPEHDRLRRMVTKEFTVKKVQALRPYIQATVDRLIDNYAAMPQGSDFVEHFAAPLPTDIITLLLGIPYEDHEIFRRATRIQFGSRSTPAEVRESLAELFGYLDALITRKEAEPADDVVSRLVHDQYRPGHIDRITLINIVRLLLSAGHQTTQNMTALGVLTLLQHPDQLALIRADASLIPGAVEELLRFSSILHTGARRVALEDIDVNGHLVRAGEGVICSIPAANRDGELFPDPDRFDVTRDAGPHVAFGFGVHQCLGQVLARAELQIVYETLFRRLPELRLAVPFESLRFRHDMFVYGVHELPLSW</sequence>
<evidence type="ECO:0000256" key="6">
    <source>
        <dbReference type="ARBA" id="ARBA00023033"/>
    </source>
</evidence>
<keyword evidence="10" id="KW-1185">Reference proteome</keyword>
<comment type="caution">
    <text evidence="9">The sequence shown here is derived from an EMBL/GenBank/DDBJ whole genome shotgun (WGS) entry which is preliminary data.</text>
</comment>
<evidence type="ECO:0000256" key="7">
    <source>
        <dbReference type="ARBA" id="ARBA00043906"/>
    </source>
</evidence>
<keyword evidence="2 8" id="KW-0349">Heme</keyword>
<proteinExistence type="inferred from homology"/>
<dbReference type="RefSeq" id="WP_209376682.1">
    <property type="nucleotide sequence ID" value="NZ_JAGIZA010000023.1"/>
</dbReference>
<keyword evidence="3 8" id="KW-0479">Metal-binding</keyword>
<dbReference type="PANTHER" id="PTHR46696:SF1">
    <property type="entry name" value="CYTOCHROME P450 YJIB-RELATED"/>
    <property type="match status" value="1"/>
</dbReference>
<evidence type="ECO:0000256" key="2">
    <source>
        <dbReference type="ARBA" id="ARBA00022617"/>
    </source>
</evidence>
<dbReference type="GO" id="GO:0016705">
    <property type="term" value="F:oxidoreductase activity, acting on paired donors, with incorporation or reduction of molecular oxygen"/>
    <property type="evidence" value="ECO:0007669"/>
    <property type="project" value="InterPro"/>
</dbReference>
<keyword evidence="5 8" id="KW-0408">Iron</keyword>
<dbReference type="CDD" id="cd11030">
    <property type="entry name" value="CYP105-like"/>
    <property type="match status" value="1"/>
</dbReference>
<gene>
    <name evidence="9" type="ORF">J5Y10_24080</name>
</gene>
<dbReference type="Gene3D" id="1.10.630.10">
    <property type="entry name" value="Cytochrome P450"/>
    <property type="match status" value="1"/>
</dbReference>
<accession>A0A940N348</accession>
<evidence type="ECO:0000256" key="3">
    <source>
        <dbReference type="ARBA" id="ARBA00022723"/>
    </source>
</evidence>
<evidence type="ECO:0000256" key="5">
    <source>
        <dbReference type="ARBA" id="ARBA00023004"/>
    </source>
</evidence>
<keyword evidence="4 8" id="KW-0560">Oxidoreductase</keyword>
<comment type="similarity">
    <text evidence="1 8">Belongs to the cytochrome P450 family.</text>
</comment>
<dbReference type="GO" id="GO:0020037">
    <property type="term" value="F:heme binding"/>
    <property type="evidence" value="ECO:0007669"/>
    <property type="project" value="InterPro"/>
</dbReference>
<dbReference type="FunFam" id="1.10.630.10:FF:000018">
    <property type="entry name" value="Cytochrome P450 monooxygenase"/>
    <property type="match status" value="1"/>
</dbReference>
<reference evidence="9" key="1">
    <citation type="submission" date="2021-03" db="EMBL/GenBank/DDBJ databases">
        <authorList>
            <person name="So Y."/>
        </authorList>
    </citation>
    <scope>NUCLEOTIDE SEQUENCE</scope>
    <source>
        <strain evidence="9">SG15</strain>
    </source>
</reference>
<organism evidence="9 10">
    <name type="scientific">Roseomonas indoligenes</name>
    <dbReference type="NCBI Taxonomy" id="2820811"/>
    <lineage>
        <taxon>Bacteria</taxon>
        <taxon>Pseudomonadati</taxon>
        <taxon>Pseudomonadota</taxon>
        <taxon>Alphaproteobacteria</taxon>
        <taxon>Acetobacterales</taxon>
        <taxon>Roseomonadaceae</taxon>
        <taxon>Roseomonas</taxon>
    </lineage>
</organism>
<dbReference type="Proteomes" id="UP000677537">
    <property type="component" value="Unassembled WGS sequence"/>
</dbReference>
<name>A0A940N348_9PROT</name>
<dbReference type="GO" id="GO:0004497">
    <property type="term" value="F:monooxygenase activity"/>
    <property type="evidence" value="ECO:0007669"/>
    <property type="project" value="UniProtKB-KW"/>
</dbReference>
<dbReference type="AlphaFoldDB" id="A0A940N348"/>
<comment type="function">
    <text evidence="7">Cytochromes P450 are a group of heme-thiolate monooxygenases. They oxidize a variety of structurally unrelated compounds, including steroids, fatty acids, and xenobiotics.</text>
</comment>
<dbReference type="GO" id="GO:0005506">
    <property type="term" value="F:iron ion binding"/>
    <property type="evidence" value="ECO:0007669"/>
    <property type="project" value="InterPro"/>
</dbReference>
<keyword evidence="6 8" id="KW-0503">Monooxygenase</keyword>
<dbReference type="SUPFAM" id="SSF48264">
    <property type="entry name" value="Cytochrome P450"/>
    <property type="match status" value="1"/>
</dbReference>
<dbReference type="InterPro" id="IPR001128">
    <property type="entry name" value="Cyt_P450"/>
</dbReference>
<protein>
    <submittedName>
        <fullName evidence="9">Cytochrome P450</fullName>
    </submittedName>
</protein>
<evidence type="ECO:0000313" key="9">
    <source>
        <dbReference type="EMBL" id="MBP0495885.1"/>
    </source>
</evidence>
<dbReference type="PROSITE" id="PS00086">
    <property type="entry name" value="CYTOCHROME_P450"/>
    <property type="match status" value="1"/>
</dbReference>
<dbReference type="EMBL" id="JAGIZA010000023">
    <property type="protein sequence ID" value="MBP0495885.1"/>
    <property type="molecule type" value="Genomic_DNA"/>
</dbReference>
<evidence type="ECO:0000256" key="4">
    <source>
        <dbReference type="ARBA" id="ARBA00023002"/>
    </source>
</evidence>
<evidence type="ECO:0000256" key="8">
    <source>
        <dbReference type="RuleBase" id="RU000461"/>
    </source>
</evidence>
<evidence type="ECO:0000313" key="10">
    <source>
        <dbReference type="Proteomes" id="UP000677537"/>
    </source>
</evidence>
<dbReference type="InterPro" id="IPR017972">
    <property type="entry name" value="Cyt_P450_CS"/>
</dbReference>
<dbReference type="InterPro" id="IPR002397">
    <property type="entry name" value="Cyt_P450_B"/>
</dbReference>
<evidence type="ECO:0000256" key="1">
    <source>
        <dbReference type="ARBA" id="ARBA00010617"/>
    </source>
</evidence>
<dbReference type="InterPro" id="IPR036396">
    <property type="entry name" value="Cyt_P450_sf"/>
</dbReference>
<dbReference type="Pfam" id="PF00067">
    <property type="entry name" value="p450"/>
    <property type="match status" value="1"/>
</dbReference>